<evidence type="ECO:0000313" key="3">
    <source>
        <dbReference type="Proteomes" id="UP000278962"/>
    </source>
</evidence>
<comment type="caution">
    <text evidence="2">The sequence shown here is derived from an EMBL/GenBank/DDBJ whole genome shotgun (WGS) entry which is preliminary data.</text>
</comment>
<accession>A0A660L9G0</accession>
<dbReference type="OrthoDB" id="5243230at2"/>
<reference evidence="2 3" key="1">
    <citation type="submission" date="2018-10" db="EMBL/GenBank/DDBJ databases">
        <title>Genomic Encyclopedia of Archaeal and Bacterial Type Strains, Phase II (KMG-II): from individual species to whole genera.</title>
        <authorList>
            <person name="Goeker M."/>
        </authorList>
    </citation>
    <scope>NUCLEOTIDE SEQUENCE [LARGE SCALE GENOMIC DNA]</scope>
    <source>
        <strain evidence="2 3">DSM 14954</strain>
    </source>
</reference>
<keyword evidence="3" id="KW-1185">Reference proteome</keyword>
<feature type="region of interest" description="Disordered" evidence="1">
    <location>
        <begin position="42"/>
        <end position="151"/>
    </location>
</feature>
<evidence type="ECO:0000256" key="1">
    <source>
        <dbReference type="SAM" id="MobiDB-lite"/>
    </source>
</evidence>
<evidence type="ECO:0000313" key="2">
    <source>
        <dbReference type="EMBL" id="RKQ91672.1"/>
    </source>
</evidence>
<protein>
    <submittedName>
        <fullName evidence="2">Uncharacterized protein</fullName>
    </submittedName>
</protein>
<dbReference type="AlphaFoldDB" id="A0A660L9G0"/>
<feature type="compositionally biased region" description="Basic and acidic residues" evidence="1">
    <location>
        <begin position="76"/>
        <end position="98"/>
    </location>
</feature>
<dbReference type="EMBL" id="RBIL01000001">
    <property type="protein sequence ID" value="RKQ91672.1"/>
    <property type="molecule type" value="Genomic_DNA"/>
</dbReference>
<proteinExistence type="predicted"/>
<sequence>MSRRSLRPQLNQIRGWVRQGRTDAWIAHQLEVTVQQIQAFKREQGLEPDAEDNGTAVEEVDLRAEDDAQIAAELEAEAKRRAEEEARAAEEAARKAAEEEAAAAEAAATADDEDDKPKRGSRRRGGRSRRRSAPAGPLEGTFDHGEEGYGLWLDPAIQDDPIYAEHWAGHRPIEITVEEDQIVIRRAGASEDSDED</sequence>
<gene>
    <name evidence="2" type="ORF">C8N24_1498</name>
</gene>
<dbReference type="RefSeq" id="WP_121249442.1">
    <property type="nucleotide sequence ID" value="NZ_RBIL01000001.1"/>
</dbReference>
<name>A0A660L9G0_9ACTN</name>
<organism evidence="2 3">
    <name type="scientific">Solirubrobacter pauli</name>
    <dbReference type="NCBI Taxonomy" id="166793"/>
    <lineage>
        <taxon>Bacteria</taxon>
        <taxon>Bacillati</taxon>
        <taxon>Actinomycetota</taxon>
        <taxon>Thermoleophilia</taxon>
        <taxon>Solirubrobacterales</taxon>
        <taxon>Solirubrobacteraceae</taxon>
        <taxon>Solirubrobacter</taxon>
    </lineage>
</organism>
<dbReference type="Proteomes" id="UP000278962">
    <property type="component" value="Unassembled WGS sequence"/>
</dbReference>
<feature type="compositionally biased region" description="Basic residues" evidence="1">
    <location>
        <begin position="119"/>
        <end position="132"/>
    </location>
</feature>